<keyword evidence="5" id="KW-0547">Nucleotide-binding</keyword>
<protein>
    <submittedName>
        <fullName evidence="8">Vitamin B12 import ATP-binding protein BtuD</fullName>
    </submittedName>
</protein>
<dbReference type="RefSeq" id="WP_316667080.1">
    <property type="nucleotide sequence ID" value="NZ_CATZBU010000009.1"/>
</dbReference>
<feature type="domain" description="ABC transporter" evidence="7">
    <location>
        <begin position="9"/>
        <end position="246"/>
    </location>
</feature>
<comment type="caution">
    <text evidence="8">The sequence shown here is derived from an EMBL/GenBank/DDBJ whole genome shotgun (WGS) entry which is preliminary data.</text>
</comment>
<dbReference type="InterPro" id="IPR003439">
    <property type="entry name" value="ABC_transporter-like_ATP-bd"/>
</dbReference>
<keyword evidence="2" id="KW-0813">Transport</keyword>
<dbReference type="InterPro" id="IPR027417">
    <property type="entry name" value="P-loop_NTPase"/>
</dbReference>
<keyword evidence="4" id="KW-0472">Membrane</keyword>
<accession>A0ABN9J3X5</accession>
<dbReference type="GO" id="GO:0005524">
    <property type="term" value="F:ATP binding"/>
    <property type="evidence" value="ECO:0007669"/>
    <property type="project" value="UniProtKB-KW"/>
</dbReference>
<dbReference type="SMART" id="SM00382">
    <property type="entry name" value="AAA"/>
    <property type="match status" value="1"/>
</dbReference>
<evidence type="ECO:0000256" key="1">
    <source>
        <dbReference type="ARBA" id="ARBA00005417"/>
    </source>
</evidence>
<evidence type="ECO:0000256" key="4">
    <source>
        <dbReference type="ARBA" id="ARBA00022519"/>
    </source>
</evidence>
<dbReference type="PANTHER" id="PTHR43553">
    <property type="entry name" value="HEAVY METAL TRANSPORTER"/>
    <property type="match status" value="1"/>
</dbReference>
<evidence type="ECO:0000256" key="2">
    <source>
        <dbReference type="ARBA" id="ARBA00022448"/>
    </source>
</evidence>
<evidence type="ECO:0000259" key="7">
    <source>
        <dbReference type="PROSITE" id="PS50893"/>
    </source>
</evidence>
<dbReference type="InterPro" id="IPR003593">
    <property type="entry name" value="AAA+_ATPase"/>
</dbReference>
<keyword evidence="6 8" id="KW-0067">ATP-binding</keyword>
<gene>
    <name evidence="8" type="primary">btuD_6</name>
    <name evidence="8" type="ORF">LMG19083_03507</name>
</gene>
<dbReference type="Gene3D" id="3.40.50.300">
    <property type="entry name" value="P-loop containing nucleotide triphosphate hydrolases"/>
    <property type="match status" value="1"/>
</dbReference>
<evidence type="ECO:0000256" key="5">
    <source>
        <dbReference type="ARBA" id="ARBA00022741"/>
    </source>
</evidence>
<dbReference type="Pfam" id="PF00005">
    <property type="entry name" value="ABC_tran"/>
    <property type="match status" value="1"/>
</dbReference>
<organism evidence="8 9">
    <name type="scientific">Ralstonia psammae</name>
    <dbReference type="NCBI Taxonomy" id="3058598"/>
    <lineage>
        <taxon>Bacteria</taxon>
        <taxon>Pseudomonadati</taxon>
        <taxon>Pseudomonadota</taxon>
        <taxon>Betaproteobacteria</taxon>
        <taxon>Burkholderiales</taxon>
        <taxon>Burkholderiaceae</taxon>
        <taxon>Ralstonia</taxon>
    </lineage>
</organism>
<proteinExistence type="inferred from homology"/>
<sequence>MSTTSQPTMVFEGLRCQHGARALFEIPRLALSAGHAIVITGANGVGKTTLLRMLAGLAPADGATVDMGRGRQPLSPYPAELRARLTYVHQHPYLFRTSVRANLAYGLTTGAHRVAHAALAERVDDALRWAGLQHVVDVPPERLSGGETQRLALARARALHTDVLLLDEPTSNLDGAAREQVIALVGELAAEGRTLLMVCHDRELINLPGVARWKLEHVDGQGRLEMRGHHAAQGIAYGDGLGAGNIGARQ</sequence>
<dbReference type="InterPro" id="IPR050095">
    <property type="entry name" value="ECF_ABC_transporter_ATP-bd"/>
</dbReference>
<evidence type="ECO:0000313" key="8">
    <source>
        <dbReference type="EMBL" id="CAJ0800902.1"/>
    </source>
</evidence>
<dbReference type="PANTHER" id="PTHR43553:SF24">
    <property type="entry name" value="ENERGY-COUPLING FACTOR TRANSPORTER ATP-BINDING PROTEIN ECFA1"/>
    <property type="match status" value="1"/>
</dbReference>
<dbReference type="SUPFAM" id="SSF52540">
    <property type="entry name" value="P-loop containing nucleoside triphosphate hydrolases"/>
    <property type="match status" value="1"/>
</dbReference>
<evidence type="ECO:0000313" key="9">
    <source>
        <dbReference type="Proteomes" id="UP001189813"/>
    </source>
</evidence>
<reference evidence="8 9" key="1">
    <citation type="submission" date="2023-07" db="EMBL/GenBank/DDBJ databases">
        <authorList>
            <person name="Peeters C."/>
        </authorList>
    </citation>
    <scope>NUCLEOTIDE SEQUENCE [LARGE SCALE GENOMIC DNA]</scope>
    <source>
        <strain evidence="8 9">LMG 19083</strain>
    </source>
</reference>
<dbReference type="Proteomes" id="UP001189813">
    <property type="component" value="Unassembled WGS sequence"/>
</dbReference>
<comment type="similarity">
    <text evidence="1">Belongs to the ABC transporter superfamily.</text>
</comment>
<evidence type="ECO:0000256" key="3">
    <source>
        <dbReference type="ARBA" id="ARBA00022475"/>
    </source>
</evidence>
<name>A0ABN9J3X5_9RALS</name>
<evidence type="ECO:0000256" key="6">
    <source>
        <dbReference type="ARBA" id="ARBA00022840"/>
    </source>
</evidence>
<dbReference type="PROSITE" id="PS50893">
    <property type="entry name" value="ABC_TRANSPORTER_2"/>
    <property type="match status" value="1"/>
</dbReference>
<keyword evidence="4" id="KW-0997">Cell inner membrane</keyword>
<keyword evidence="9" id="KW-1185">Reference proteome</keyword>
<keyword evidence="3" id="KW-1003">Cell membrane</keyword>
<dbReference type="EMBL" id="CATZBU010000009">
    <property type="protein sequence ID" value="CAJ0800902.1"/>
    <property type="molecule type" value="Genomic_DNA"/>
</dbReference>